<dbReference type="AlphaFoldDB" id="C1N5M0"/>
<dbReference type="Gene3D" id="2.40.30.10">
    <property type="entry name" value="Translation factors"/>
    <property type="match status" value="2"/>
</dbReference>
<accession>C1N5M0</accession>
<organism evidence="7">
    <name type="scientific">Micromonas pusilla (strain CCMP1545)</name>
    <name type="common">Picoplanktonic green alga</name>
    <dbReference type="NCBI Taxonomy" id="564608"/>
    <lineage>
        <taxon>Eukaryota</taxon>
        <taxon>Viridiplantae</taxon>
        <taxon>Chlorophyta</taxon>
        <taxon>Mamiellophyceae</taxon>
        <taxon>Mamiellales</taxon>
        <taxon>Mamiellaceae</taxon>
        <taxon>Micromonas</taxon>
    </lineage>
</organism>
<protein>
    <submittedName>
        <fullName evidence="6">Predicted protein</fullName>
    </submittedName>
</protein>
<evidence type="ECO:0000313" key="7">
    <source>
        <dbReference type="Proteomes" id="UP000001876"/>
    </source>
</evidence>
<proteinExistence type="inferred from homology"/>
<feature type="non-terminal residue" evidence="6">
    <location>
        <position position="1"/>
    </location>
</feature>
<dbReference type="EMBL" id="GG663748">
    <property type="protein sequence ID" value="EEH52522.1"/>
    <property type="molecule type" value="Genomic_DNA"/>
</dbReference>
<comment type="similarity">
    <text evidence="2">Belongs to the TRAFAC class translation factor GTPase superfamily. Classic translation factor GTPase family. EF-Tu/EF-1A subfamily.</text>
</comment>
<dbReference type="GO" id="GO:0003924">
    <property type="term" value="F:GTPase activity"/>
    <property type="evidence" value="ECO:0007669"/>
    <property type="project" value="InterPro"/>
</dbReference>
<dbReference type="RefSeq" id="XP_003063386.1">
    <property type="nucleotide sequence ID" value="XM_003063340.1"/>
</dbReference>
<dbReference type="InterPro" id="IPR027417">
    <property type="entry name" value="P-loop_NTPase"/>
</dbReference>
<dbReference type="GeneID" id="9688622"/>
<dbReference type="InterPro" id="IPR050100">
    <property type="entry name" value="TRAFAC_GTPase_members"/>
</dbReference>
<dbReference type="PANTHER" id="PTHR23115">
    <property type="entry name" value="TRANSLATION FACTOR"/>
    <property type="match status" value="1"/>
</dbReference>
<dbReference type="InterPro" id="IPR009001">
    <property type="entry name" value="Transl_elong_EF1A/Init_IF2_C"/>
</dbReference>
<dbReference type="STRING" id="564608.C1N5M0"/>
<evidence type="ECO:0000259" key="5">
    <source>
        <dbReference type="PROSITE" id="PS51722"/>
    </source>
</evidence>
<dbReference type="PRINTS" id="PR00315">
    <property type="entry name" value="ELONGATNFCT"/>
</dbReference>
<dbReference type="Gene3D" id="3.40.50.300">
    <property type="entry name" value="P-loop containing nucleotide triphosphate hydrolases"/>
    <property type="match status" value="1"/>
</dbReference>
<dbReference type="SUPFAM" id="SSF50465">
    <property type="entry name" value="EF-Tu/eEF-1alpha/eIF2-gamma C-terminal domain"/>
    <property type="match status" value="1"/>
</dbReference>
<evidence type="ECO:0000256" key="2">
    <source>
        <dbReference type="ARBA" id="ARBA00007249"/>
    </source>
</evidence>
<keyword evidence="4" id="KW-0342">GTP-binding</keyword>
<reference evidence="6 7" key="1">
    <citation type="journal article" date="2009" name="Science">
        <title>Green evolution and dynamic adaptations revealed by genomes of the marine picoeukaryotes Micromonas.</title>
        <authorList>
            <person name="Worden A.Z."/>
            <person name="Lee J.H."/>
            <person name="Mock T."/>
            <person name="Rouze P."/>
            <person name="Simmons M.P."/>
            <person name="Aerts A.L."/>
            <person name="Allen A.E."/>
            <person name="Cuvelier M.L."/>
            <person name="Derelle E."/>
            <person name="Everett M.V."/>
            <person name="Foulon E."/>
            <person name="Grimwood J."/>
            <person name="Gundlach H."/>
            <person name="Henrissat B."/>
            <person name="Napoli C."/>
            <person name="McDonald S.M."/>
            <person name="Parker M.S."/>
            <person name="Rombauts S."/>
            <person name="Salamov A."/>
            <person name="Von Dassow P."/>
            <person name="Badger J.H."/>
            <person name="Coutinho P.M."/>
            <person name="Demir E."/>
            <person name="Dubchak I."/>
            <person name="Gentemann C."/>
            <person name="Eikrem W."/>
            <person name="Gready J.E."/>
            <person name="John U."/>
            <person name="Lanier W."/>
            <person name="Lindquist E.A."/>
            <person name="Lucas S."/>
            <person name="Mayer K.F."/>
            <person name="Moreau H."/>
            <person name="Not F."/>
            <person name="Otillar R."/>
            <person name="Panaud O."/>
            <person name="Pangilinan J."/>
            <person name="Paulsen I."/>
            <person name="Piegu B."/>
            <person name="Poliakov A."/>
            <person name="Robbens S."/>
            <person name="Schmutz J."/>
            <person name="Toulza E."/>
            <person name="Wyss T."/>
            <person name="Zelensky A."/>
            <person name="Zhou K."/>
            <person name="Armbrust E.V."/>
            <person name="Bhattacharya D."/>
            <person name="Goodenough U.W."/>
            <person name="Van de Peer Y."/>
            <person name="Grigoriev I.V."/>
        </authorList>
    </citation>
    <scope>NUCLEOTIDE SEQUENCE [LARGE SCALE GENOMIC DNA]</scope>
    <source>
        <strain evidence="6 7">CCMP1545</strain>
    </source>
</reference>
<evidence type="ECO:0000256" key="3">
    <source>
        <dbReference type="ARBA" id="ARBA00022741"/>
    </source>
</evidence>
<dbReference type="eggNOG" id="KOG0458">
    <property type="taxonomic scope" value="Eukaryota"/>
</dbReference>
<dbReference type="Pfam" id="PF00009">
    <property type="entry name" value="GTP_EFTU"/>
    <property type="match status" value="1"/>
</dbReference>
<evidence type="ECO:0000256" key="4">
    <source>
        <dbReference type="ARBA" id="ARBA00023134"/>
    </source>
</evidence>
<feature type="domain" description="Tr-type G" evidence="5">
    <location>
        <begin position="1"/>
        <end position="214"/>
    </location>
</feature>
<evidence type="ECO:0000313" key="6">
    <source>
        <dbReference type="EMBL" id="EEH52522.1"/>
    </source>
</evidence>
<keyword evidence="7" id="KW-1185">Reference proteome</keyword>
<dbReference type="KEGG" id="mpp:MICPUCDRAFT_22325"/>
<dbReference type="InterPro" id="IPR054696">
    <property type="entry name" value="GTP-eEF1A_C"/>
</dbReference>
<dbReference type="InterPro" id="IPR000795">
    <property type="entry name" value="T_Tr_GTP-bd_dom"/>
</dbReference>
<dbReference type="OrthoDB" id="342024at2759"/>
<dbReference type="SUPFAM" id="SSF52540">
    <property type="entry name" value="P-loop containing nucleoside triphosphate hydrolases"/>
    <property type="match status" value="1"/>
</dbReference>
<dbReference type="InterPro" id="IPR009000">
    <property type="entry name" value="Transl_B-barrel_sf"/>
</dbReference>
<name>C1N5M0_MICPC</name>
<keyword evidence="3" id="KW-0547">Nucleotide-binding</keyword>
<dbReference type="GO" id="GO:0005525">
    <property type="term" value="F:GTP binding"/>
    <property type="evidence" value="ECO:0007669"/>
    <property type="project" value="UniProtKB-KW"/>
</dbReference>
<dbReference type="PROSITE" id="PS51722">
    <property type="entry name" value="G_TR_2"/>
    <property type="match status" value="1"/>
</dbReference>
<gene>
    <name evidence="6" type="ORF">MICPUCDRAFT_22325</name>
</gene>
<dbReference type="Pfam" id="PF22594">
    <property type="entry name" value="GTP-eEF1A_C"/>
    <property type="match status" value="1"/>
</dbReference>
<dbReference type="Proteomes" id="UP000001876">
    <property type="component" value="Unassembled WGS sequence"/>
</dbReference>
<evidence type="ECO:0000256" key="1">
    <source>
        <dbReference type="ARBA" id="ARBA00003982"/>
    </source>
</evidence>
<sequence>HVVVLGHVDAGKSTLMGRVLHAVGAVDEKTRRKHERDATAAGKGSFKWAWALDERPEERARGVTVDVAQAAFTTGRTEVTLLDAPGHRDFVPNAIAGVSRADVALLVVDASPGAFERGFQGGGQTREHLALAAMAGIASVIVVVNKMDACGYDEARFEEIKRALSPFAKNANSISNDAGIAGIAGFGHGSGFAFEHVAFVPASGIDAANLVSPEAPPPPALAAWWRGPTVCGAIDDAPVSSSAAAAAGGGGLGPTRFPVADVIADGGGGGGRGARATSLGPAAVGGKLERGSLRVGQRLLAQPSGVACVVRRVLYTGPHTTAAVAYPGDAVDVGLDGIDPACLAPGSVLCDPAFPLTPAAKIRAEIFVLADVRVPILAGTTVGLHFNGARCEASVSSLVSSLDATTGETVKTRPRCLTRETRAVIELVPERPACVEREADVLALGRIALRRNGATVAIGIVTETWGEDELRALEKEKEKEAATN</sequence>
<dbReference type="OMA" id="VVQITCH"/>
<comment type="function">
    <text evidence="1">This protein promotes the GTP-dependent binding of aminoacyl-tRNA to the A-site of ribosomes during protein biosynthesis.</text>
</comment>
<dbReference type="SUPFAM" id="SSF50447">
    <property type="entry name" value="Translation proteins"/>
    <property type="match status" value="1"/>
</dbReference>